<dbReference type="EMBL" id="BQNB010009352">
    <property type="protein sequence ID" value="GJS62319.1"/>
    <property type="molecule type" value="Genomic_DNA"/>
</dbReference>
<proteinExistence type="predicted"/>
<comment type="caution">
    <text evidence="1">The sequence shown here is derived from an EMBL/GenBank/DDBJ whole genome shotgun (WGS) entry which is preliminary data.</text>
</comment>
<protein>
    <recommendedName>
        <fullName evidence="3">Reverse transcriptase domain-containing protein</fullName>
    </recommendedName>
</protein>
<organism evidence="1 2">
    <name type="scientific">Tanacetum coccineum</name>
    <dbReference type="NCBI Taxonomy" id="301880"/>
    <lineage>
        <taxon>Eukaryota</taxon>
        <taxon>Viridiplantae</taxon>
        <taxon>Streptophyta</taxon>
        <taxon>Embryophyta</taxon>
        <taxon>Tracheophyta</taxon>
        <taxon>Spermatophyta</taxon>
        <taxon>Magnoliopsida</taxon>
        <taxon>eudicotyledons</taxon>
        <taxon>Gunneridae</taxon>
        <taxon>Pentapetalae</taxon>
        <taxon>asterids</taxon>
        <taxon>campanulids</taxon>
        <taxon>Asterales</taxon>
        <taxon>Asteraceae</taxon>
        <taxon>Asteroideae</taxon>
        <taxon>Anthemideae</taxon>
        <taxon>Anthemidinae</taxon>
        <taxon>Tanacetum</taxon>
    </lineage>
</organism>
<sequence>MDFDFIPSHNDLGSDHDVSSPSGDRNKIYDLGICIEVESTRFLATLSPMIDTLHSISYEKKTKVLNHGGSSSKRKLLIYITIGAFKASKLFSFIKPEVDSWRETNPNLGQGFNGSDYTTWGPRKLDGYDDGFTLLTQQTQQAQLRACFENSSFESVVFRFDQSQPTQFPVIHQPPYETSVEILQARENLIKSIQTFLKKFNRISFRETPKVLLLAWEKLFEIKHAYGKKQHQPEDIHYLHHKLLNDVQILSEELADYINTPNWNRPAFYEDDDEEYTIAITPVLPTEEPDNSLSMGDEHLSTIPETESDEVIKSSVEDLIFSDFNDDCTSSDDDSFENIDYVEASPPDSELVSLEEVKDDILREKLLNIYLLIAKIESLNDNPTPDCVLKSPSTFPIPVEDSDSFFKKSDTSLSYSDNSLPEFEIFSNHTKKTSSGSTTTHADNSLLEYDSFLFETEPDQGELTSVVMEDILGEPRVPNVLPTHPTLYLDSDFAPSDDSLEPDLVVSFPSGTRNKIFDPGIFIEVQSKRFLSPHEFSISFIRDPLSIVFDTLLPFSSENEEKVFNPGSLSSNEEKSPHLLSHRGFNPSKIIFDFSKSPMMISGGDIPILDVPFLYFYPP</sequence>
<dbReference type="Proteomes" id="UP001151760">
    <property type="component" value="Unassembled WGS sequence"/>
</dbReference>
<evidence type="ECO:0000313" key="2">
    <source>
        <dbReference type="Proteomes" id="UP001151760"/>
    </source>
</evidence>
<accession>A0ABQ4XAP8</accession>
<keyword evidence="2" id="KW-1185">Reference proteome</keyword>
<name>A0ABQ4XAP8_9ASTR</name>
<evidence type="ECO:0000313" key="1">
    <source>
        <dbReference type="EMBL" id="GJS62319.1"/>
    </source>
</evidence>
<gene>
    <name evidence="1" type="ORF">Tco_0657103</name>
</gene>
<evidence type="ECO:0008006" key="3">
    <source>
        <dbReference type="Google" id="ProtNLM"/>
    </source>
</evidence>
<reference evidence="1" key="1">
    <citation type="journal article" date="2022" name="Int. J. Mol. Sci.">
        <title>Draft Genome of Tanacetum Coccineum: Genomic Comparison of Closely Related Tanacetum-Family Plants.</title>
        <authorList>
            <person name="Yamashiro T."/>
            <person name="Shiraishi A."/>
            <person name="Nakayama K."/>
            <person name="Satake H."/>
        </authorList>
    </citation>
    <scope>NUCLEOTIDE SEQUENCE</scope>
</reference>
<reference evidence="1" key="2">
    <citation type="submission" date="2022-01" db="EMBL/GenBank/DDBJ databases">
        <authorList>
            <person name="Yamashiro T."/>
            <person name="Shiraishi A."/>
            <person name="Satake H."/>
            <person name="Nakayama K."/>
        </authorList>
    </citation>
    <scope>NUCLEOTIDE SEQUENCE</scope>
</reference>